<dbReference type="KEGG" id="bao:BAMF_0901"/>
<evidence type="ECO:0000313" key="1">
    <source>
        <dbReference type="EMBL" id="CBI42027.1"/>
    </source>
</evidence>
<name>A0A9P1JFU9_BACAS</name>
<dbReference type="InterPro" id="IPR011856">
    <property type="entry name" value="tRNA_endonuc-like_dom_sf"/>
</dbReference>
<reference evidence="1 2" key="1">
    <citation type="journal article" date="2011" name="Int. J. Syst. Evol. Microbiol.">
        <title>Relationship of Bacillus amyloliquefaciens clades associated with strains DSM 7T and FZB42T: a proposal for Bacillus amyloliquefaciens subsp. amyloliquefaciens subsp. nov. and Bacillus amyloliquefaciens subsp. plantarum subsp. nov. based on complete genome sequence comparisons.</title>
        <authorList>
            <person name="Borriss R."/>
            <person name="Chen X.H."/>
            <person name="Rueckert C."/>
            <person name="Blom J."/>
            <person name="Becker A."/>
            <person name="Baumgarth B."/>
            <person name="Fan B."/>
            <person name="Pukall R."/>
            <person name="Schumann P."/>
            <person name="Sproer C."/>
            <person name="Junge H."/>
            <person name="Vater J."/>
            <person name="Puhler A."/>
            <person name="Klenk H.P."/>
        </authorList>
    </citation>
    <scope>NUCLEOTIDE SEQUENCE [LARGE SCALE GENOMIC DNA]</scope>
    <source>
        <strain evidence="2">DSM 7</strain>
    </source>
</reference>
<dbReference type="GO" id="GO:0003676">
    <property type="term" value="F:nucleic acid binding"/>
    <property type="evidence" value="ECO:0007669"/>
    <property type="project" value="InterPro"/>
</dbReference>
<keyword evidence="2" id="KW-1185">Reference proteome</keyword>
<proteinExistence type="predicted"/>
<evidence type="ECO:0000313" key="2">
    <source>
        <dbReference type="Proteomes" id="UP000006562"/>
    </source>
</evidence>
<dbReference type="Gene3D" id="3.40.1350.10">
    <property type="match status" value="1"/>
</dbReference>
<sequence length="176" mass="20098">MRQTLTNLSLGSLATKNYRSNHVPTKRKGGAYMAHKAEDTGKYSELIARAALLASGWQAVSTSETEEAFDISAKCPLSGEWKTFQVKTIYDRKKRGSLIVQARKSDRTPYKLDEVDYFIGVLIGRGPVPTVWMFENRELTEYWGPQSKDGKRWVRMDLNFRREDVDLTKINESEAV</sequence>
<dbReference type="AlphaFoldDB" id="A0A9P1JFU9"/>
<reference evidence="2" key="2">
    <citation type="journal article" date="2011" name="J. Biotechnol.">
        <title>Genome sequence of B. amyloliquefaciens type strain DSM7(T) reveals differences to plant-associated B. amyloliquefaciens FZB42.</title>
        <authorList>
            <person name="Ruckert C."/>
            <person name="Blom J."/>
            <person name="Chen X."/>
            <person name="Reva O."/>
            <person name="Borriss R."/>
        </authorList>
    </citation>
    <scope>NUCLEOTIDE SEQUENCE [LARGE SCALE GENOMIC DNA]</scope>
    <source>
        <strain evidence="2">DSM 7</strain>
    </source>
</reference>
<dbReference type="Proteomes" id="UP000006562">
    <property type="component" value="Chromosome"/>
</dbReference>
<evidence type="ECO:0008006" key="3">
    <source>
        <dbReference type="Google" id="ProtNLM"/>
    </source>
</evidence>
<accession>A0A9P1JFU9</accession>
<organism evidence="1 2">
    <name type="scientific">Bacillus amyloliquefaciens (strain ATCC 23350 / DSM 7 / BCRC 11601 / CCUG 28519 / NBRC 15535 / NRRL B-14393 / F)</name>
    <dbReference type="NCBI Taxonomy" id="692420"/>
    <lineage>
        <taxon>Bacteria</taxon>
        <taxon>Bacillati</taxon>
        <taxon>Bacillota</taxon>
        <taxon>Bacilli</taxon>
        <taxon>Bacillales</taxon>
        <taxon>Bacillaceae</taxon>
        <taxon>Bacillus</taxon>
        <taxon>Bacillus amyloliquefaciens group</taxon>
    </lineage>
</organism>
<gene>
    <name evidence="1" type="ordered locus">BAMF_0901</name>
</gene>
<dbReference type="EMBL" id="FN597644">
    <property type="protein sequence ID" value="CBI42027.1"/>
    <property type="molecule type" value="Genomic_DNA"/>
</dbReference>
<protein>
    <recommendedName>
        <fullName evidence="3">PD(D/E)XK endonuclease domain-containing protein</fullName>
    </recommendedName>
</protein>